<gene>
    <name evidence="2" type="ORF">G9H71_11520</name>
</gene>
<dbReference type="Pfam" id="PF01344">
    <property type="entry name" value="Kelch_1"/>
    <property type="match status" value="1"/>
</dbReference>
<reference evidence="2 3" key="1">
    <citation type="submission" date="2020-03" db="EMBL/GenBank/DDBJ databases">
        <title>Two novel Motilibacter sp.</title>
        <authorList>
            <person name="Liu S."/>
        </authorList>
    </citation>
    <scope>NUCLEOTIDE SEQUENCE [LARGE SCALE GENOMIC DNA]</scope>
    <source>
        <strain evidence="2 3">E257</strain>
    </source>
</reference>
<organism evidence="2 3">
    <name type="scientific">Motilibacter deserti</name>
    <dbReference type="NCBI Taxonomy" id="2714956"/>
    <lineage>
        <taxon>Bacteria</taxon>
        <taxon>Bacillati</taxon>
        <taxon>Actinomycetota</taxon>
        <taxon>Actinomycetes</taxon>
        <taxon>Motilibacterales</taxon>
        <taxon>Motilibacteraceae</taxon>
        <taxon>Motilibacter</taxon>
    </lineage>
</organism>
<name>A0ABX0GUF5_9ACTN</name>
<accession>A0ABX0GUF5</accession>
<feature type="domain" description="BACON" evidence="1">
    <location>
        <begin position="162"/>
        <end position="246"/>
    </location>
</feature>
<protein>
    <recommendedName>
        <fullName evidence="1">BACON domain-containing protein</fullName>
    </recommendedName>
</protein>
<dbReference type="InterPro" id="IPR015915">
    <property type="entry name" value="Kelch-typ_b-propeller"/>
</dbReference>
<dbReference type="InterPro" id="IPR024361">
    <property type="entry name" value="BACON"/>
</dbReference>
<dbReference type="SUPFAM" id="SSF50952">
    <property type="entry name" value="Soluble quinoprotein glucose dehydrogenase"/>
    <property type="match status" value="1"/>
</dbReference>
<dbReference type="Pfam" id="PF24681">
    <property type="entry name" value="Kelch_KLHDC2_KLHL20_DRC7"/>
    <property type="match status" value="1"/>
</dbReference>
<evidence type="ECO:0000313" key="3">
    <source>
        <dbReference type="Proteomes" id="UP000800981"/>
    </source>
</evidence>
<dbReference type="SMART" id="SM00612">
    <property type="entry name" value="Kelch"/>
    <property type="match status" value="4"/>
</dbReference>
<sequence length="1715" mass="173392">MTTKRPTSRLLPLRDPRCRLAAGITALGAALAVLAGLLPAAAGAAAEFSLSYSLSAQRTSPAALAGASLPDGSVYIFTTPSTGVREVRFYLDDPERTKAPRLVEKGAPHDFAGTAKDDTALPFDTRALSVGTHTVTAEIVPTTGAAQVVSAAFAKTAPAPALTVSPASLALSAQQGSAAQTASLAVSGPAVDFSVASSASWLRASSASATAPASLTLTVDPSALPVGTATATVTVTAAARQPVVVPVSVTVTPVAASGISGSQVVFSKNAKRTSPVPLNGATVSGLVYPFLSPDAGVTSVSFYLDDPTGAGQPVRVDTTSPFDYAPGSVTHASAPLDTAALADGAHTITAKVTGADGVTTATAAFTTSNGTKALSWAVPTLAVSAEAGGSATTSQVELTAAAGTTATLTSDASWLRAPASATAGAVAVTVDPAGLAAGTRTATLRAAAPGAVDAVLTVTLTVRAPSPVPVLVADPAAVSVTAEAGSGQVTRSVALSGASASFTASSSAPWITVTPAAGTTPAALAVTVDPAGLPVGTSSGSVTVTAPSLPQLVVPVTVEVPAGPGDASYSVVYSSNAKRTAPVALAGAALSGSAVYPFLSPDTGVTSVSWYLDDPAAAGEPVRVDATSPFDYAPGSVTHSSAPFNTAKIPDGPHTITAKVESAAGVKLVAASFTTSNGTNALTWSAPSIAFSADQNGAAVGGEVQFAAQKPGTTATLVSDAPWLRVPATVTAPGPVQLVADPAGLTPGHFTATVRASAPGAFDGVLTVELTVGDTGGCSPVACDLIKIDTPYNLAWRYDGGAMLDRDGLGTGFTTILKKDSGDSYRRDLLDVDLETGTLDVTTTAGRPHLGDNDQDNMVGVGFDGDSEIATISATIAGMPATTGKYEQAGVWFGYGQDNFDRMVIASTPNGLRFEHVLEVAGVEVSRKNSPITTVASDQPVQLAIRSDPTKRTVTAYYKVGDAGLTPLSTFTAPGEFFSFDAAGIDPRVGTRSFGGILATHRSATTAVTYPFSSFSVGGEFDIAGNPDYPLTRTSYDVPFPSAMAMGPDGKLYVQSMFGKIYVLTLDAAHKVVDRQVVGTLGTRMALGLTVDPASTADNVIVWVAHSSPVVDAGEVDSGVVTRLSGPGLTERSDVITGLPRSFANHSTNGLHFGPDGLLYIAQGGNTGAGAPNTAKTEFSDRGEQPLSGALLVANVKAPGFNGACADPADMTRSGLACDVKTFATGLRNTYDFVIHSNGKIYGPNNGLGVVGSYPPSPTAPCTGMGDTRPWNSGGNNPGLQNDDLNLIEEGRYYGTPNPTRGECVFKNGSYQGVAPAPNYTPPMFDLGPNRSANGIIEYTGSAFCGQLDKSLLITNYSVGDDVTLVQLAADGRSVTSAKRLVGGFKDPLPIVQGPGGSIVVGEFGGNKVTILEPQDIGCWSTAPALPEKLLDSGAGVIGSTMYLVGGKTERAHSNRLYAYDSATKSWARKADLPGAGVENPAVTTLEGKLLVFGGSTDAFSGAQSASWSYDPTADAWTALPALPTARGGAGAAVLDGKVYVAGGMTEDGASTGVVEVYDPVTRTWSAAPALPTARDNPGVAALRGSLYVFGGRTRLASGATSVATHTTVEAYDPASRTWSAKAPMPTGRRTMATAVVDGKAVLIGGEVAPDGSAFDVAEQYDPAADAWRVLRRIPTPRHGASVGVVDGQVHVVGGGPSGGFAFTDAHEVLTLPAG</sequence>
<keyword evidence="3" id="KW-1185">Reference proteome</keyword>
<dbReference type="PANTHER" id="PTHR45632:SF5">
    <property type="entry name" value="KELCH-LIKE PROTEIN 22"/>
    <property type="match status" value="1"/>
</dbReference>
<dbReference type="EMBL" id="JAANNP010000006">
    <property type="protein sequence ID" value="NHC14407.1"/>
    <property type="molecule type" value="Genomic_DNA"/>
</dbReference>
<dbReference type="Gene3D" id="2.120.10.80">
    <property type="entry name" value="Kelch-type beta propeller"/>
    <property type="match status" value="1"/>
</dbReference>
<dbReference type="PANTHER" id="PTHR45632">
    <property type="entry name" value="LD33804P"/>
    <property type="match status" value="1"/>
</dbReference>
<dbReference type="SUPFAM" id="SSF117281">
    <property type="entry name" value="Kelch motif"/>
    <property type="match status" value="2"/>
</dbReference>
<dbReference type="InterPro" id="IPR013783">
    <property type="entry name" value="Ig-like_fold"/>
</dbReference>
<evidence type="ECO:0000259" key="1">
    <source>
        <dbReference type="Pfam" id="PF19190"/>
    </source>
</evidence>
<feature type="domain" description="BACON" evidence="1">
    <location>
        <begin position="473"/>
        <end position="547"/>
    </location>
</feature>
<dbReference type="Gene3D" id="2.60.120.200">
    <property type="match status" value="1"/>
</dbReference>
<evidence type="ECO:0000313" key="2">
    <source>
        <dbReference type="EMBL" id="NHC14407.1"/>
    </source>
</evidence>
<dbReference type="Gene3D" id="2.120.10.30">
    <property type="entry name" value="TolB, C-terminal domain"/>
    <property type="match status" value="1"/>
</dbReference>
<dbReference type="InterPro" id="IPR006652">
    <property type="entry name" value="Kelch_1"/>
</dbReference>
<dbReference type="Gene3D" id="2.60.40.10">
    <property type="entry name" value="Immunoglobulins"/>
    <property type="match status" value="3"/>
</dbReference>
<dbReference type="Proteomes" id="UP000800981">
    <property type="component" value="Unassembled WGS sequence"/>
</dbReference>
<dbReference type="RefSeq" id="WP_166281910.1">
    <property type="nucleotide sequence ID" value="NZ_JAANNP010000006.1"/>
</dbReference>
<dbReference type="InterPro" id="IPR011041">
    <property type="entry name" value="Quinoprot_gluc/sorb_DH_b-prop"/>
</dbReference>
<dbReference type="Pfam" id="PF19190">
    <property type="entry name" value="BACON_2"/>
    <property type="match status" value="2"/>
</dbReference>
<dbReference type="InterPro" id="IPR011042">
    <property type="entry name" value="6-blade_b-propeller_TolB-like"/>
</dbReference>
<comment type="caution">
    <text evidence="2">The sequence shown here is derived from an EMBL/GenBank/DDBJ whole genome shotgun (WGS) entry which is preliminary data.</text>
</comment>
<proteinExistence type="predicted"/>